<reference evidence="10 11" key="1">
    <citation type="submission" date="2016-08" db="EMBL/GenBank/DDBJ databases">
        <title>Genome sequencing of Vibrio scophthalmi strain FP3289, an isolated from Paralichthys olivaceus.</title>
        <authorList>
            <person name="Han H.-J."/>
        </authorList>
    </citation>
    <scope>NUCLEOTIDE SEQUENCE [LARGE SCALE GENOMIC DNA]</scope>
    <source>
        <strain evidence="10 11">FP3289</strain>
    </source>
</reference>
<keyword evidence="9" id="KW-0325">Glycoprotein</keyword>
<dbReference type="PATRIC" id="fig|45658.8.peg.1393"/>
<protein>
    <submittedName>
        <fullName evidence="10">Leucine-rich repeat-containing protein 40</fullName>
    </submittedName>
</protein>
<evidence type="ECO:0000256" key="3">
    <source>
        <dbReference type="ARBA" id="ARBA00022692"/>
    </source>
</evidence>
<keyword evidence="4" id="KW-0732">Signal</keyword>
<keyword evidence="3" id="KW-0812">Transmembrane</keyword>
<dbReference type="RefSeq" id="WP_069446498.1">
    <property type="nucleotide sequence ID" value="NZ_MDCJ01000002.1"/>
</dbReference>
<dbReference type="PANTHER" id="PTHR27000">
    <property type="entry name" value="LEUCINE-RICH REPEAT RECEPTOR-LIKE PROTEIN KINASE FAMILY PROTEIN-RELATED"/>
    <property type="match status" value="1"/>
</dbReference>
<dbReference type="Gene3D" id="3.80.10.10">
    <property type="entry name" value="Ribonuclease Inhibitor"/>
    <property type="match status" value="3"/>
</dbReference>
<gene>
    <name evidence="10" type="ORF">VSF3289_01401</name>
</gene>
<evidence type="ECO:0000256" key="8">
    <source>
        <dbReference type="ARBA" id="ARBA00023170"/>
    </source>
</evidence>
<dbReference type="EMBL" id="MDCJ01000002">
    <property type="protein sequence ID" value="ODS11136.1"/>
    <property type="molecule type" value="Genomic_DNA"/>
</dbReference>
<evidence type="ECO:0000256" key="6">
    <source>
        <dbReference type="ARBA" id="ARBA00022989"/>
    </source>
</evidence>
<evidence type="ECO:0000256" key="9">
    <source>
        <dbReference type="ARBA" id="ARBA00023180"/>
    </source>
</evidence>
<keyword evidence="5" id="KW-0677">Repeat</keyword>
<evidence type="ECO:0000313" key="10">
    <source>
        <dbReference type="EMBL" id="ODS11136.1"/>
    </source>
</evidence>
<dbReference type="CDD" id="cd00027">
    <property type="entry name" value="BRCT"/>
    <property type="match status" value="1"/>
</dbReference>
<evidence type="ECO:0000256" key="2">
    <source>
        <dbReference type="ARBA" id="ARBA00022614"/>
    </source>
</evidence>
<dbReference type="InterPro" id="IPR001611">
    <property type="entry name" value="Leu-rich_rpt"/>
</dbReference>
<proteinExistence type="predicted"/>
<comment type="caution">
    <text evidence="10">The sequence shown here is derived from an EMBL/GenBank/DDBJ whole genome shotgun (WGS) entry which is preliminary data.</text>
</comment>
<evidence type="ECO:0000313" key="11">
    <source>
        <dbReference type="Proteomes" id="UP000095131"/>
    </source>
</evidence>
<evidence type="ECO:0000256" key="4">
    <source>
        <dbReference type="ARBA" id="ARBA00022729"/>
    </source>
</evidence>
<dbReference type="OrthoDB" id="5846212at2"/>
<dbReference type="GO" id="GO:0016020">
    <property type="term" value="C:membrane"/>
    <property type="evidence" value="ECO:0007669"/>
    <property type="project" value="UniProtKB-SubCell"/>
</dbReference>
<dbReference type="Pfam" id="PF13855">
    <property type="entry name" value="LRR_8"/>
    <property type="match status" value="1"/>
</dbReference>
<accession>A0A1E3WN05</accession>
<keyword evidence="2" id="KW-0433">Leucine-rich repeat</keyword>
<sequence>MSKVLLSYGIAEKLQHIYPDVEKLTIDTDDEIVSWPEVAKAFPNVKAIKIREVAKIAEQRTIDSDFFSLFPALESLITDKVVDTDFTNVNPNTLSHLSELNIGRSSSSDLSILGELPNLKTLTITIKNKALRFYTQANSGLEKVKLTLFRYCHEFDIDLSAAPVTELKIDHYDEYRRDDVEAITIKALHVPSSLSKLYLGIKTASALPSTMLDNVSRLEHFWLEQNSGFLNESLFGNLSHVTYCRLKLIDLNAPIPKGLLSNLTEIERLYLEVKNTQFEQDFISTNGSIEELELRSDNVDMTPLFNTCLPKLKTANLHWHHEQPPIWLANSPELTSLNLLFAGDLSALPELSALTNCSLHAPVGEQLPAFIRHNSNLERLSLYHCAFSTLGDLNAMTSLKEFRIQPKDRCENQLPNVDSITDLPALESIYLDIHPTKINPVWLQLAPQVELNLWNDHLVKELSILRGTTLTFDQCLECANILVAIKKPAELPAMPAEFHLALMAAKYNRFKAQHKTWLREVAAQSEQQKPLAQDSIIFISGRSAFKAAELNQKSAELGFTISKKLDNKVTHVLLGSAPKSIELLDLERHQLIDETSLQHYFTHQAPKFLQQENSAAMGDTMLAMLASPDEASHQVAVQMLEQGGVTEAMRLPLFFILKTTSDNKLRKQIKELLAGMGDELFQLAVNDRILFNTCQGLDKYGRPMGQGVMVDKLKKQKKKWGDLLCNQFAKLYFERFGEGLMFLMMQKETSAEQLDALATLIDGDCLNWRRGAAFEQALAQFDEHNMVRYYRHINCSTTVNHDRLLGTAKTYLPSELTQNHTIASLDLGHCLLDALPKGIEHYRHIRRLNLSANALTKLPSDFALFSELEELSLSHNHFTAFPEVLLKLKNLKRLDLRCARKPVASDDYISTYTYQGGVSSEGPYRPIRAPQAFRDALPDCEILEDALT</sequence>
<organism evidence="10 11">
    <name type="scientific">Vibrio scophthalmi</name>
    <dbReference type="NCBI Taxonomy" id="45658"/>
    <lineage>
        <taxon>Bacteria</taxon>
        <taxon>Pseudomonadati</taxon>
        <taxon>Pseudomonadota</taxon>
        <taxon>Gammaproteobacteria</taxon>
        <taxon>Vibrionales</taxon>
        <taxon>Vibrionaceae</taxon>
        <taxon>Vibrio</taxon>
    </lineage>
</organism>
<keyword evidence="8" id="KW-0675">Receptor</keyword>
<name>A0A1E3WN05_9VIBR</name>
<dbReference type="SUPFAM" id="SSF52058">
    <property type="entry name" value="L domain-like"/>
    <property type="match status" value="2"/>
</dbReference>
<evidence type="ECO:0000256" key="5">
    <source>
        <dbReference type="ARBA" id="ARBA00022737"/>
    </source>
</evidence>
<evidence type="ECO:0000256" key="7">
    <source>
        <dbReference type="ARBA" id="ARBA00023136"/>
    </source>
</evidence>
<comment type="subcellular location">
    <subcellularLocation>
        <location evidence="1">Membrane</location>
        <topology evidence="1">Single-pass membrane protein</topology>
    </subcellularLocation>
</comment>
<keyword evidence="7" id="KW-0472">Membrane</keyword>
<dbReference type="PANTHER" id="PTHR27000:SF679">
    <property type="entry name" value="OS01G0170300 PROTEIN"/>
    <property type="match status" value="1"/>
</dbReference>
<dbReference type="InterPro" id="IPR032675">
    <property type="entry name" value="LRR_dom_sf"/>
</dbReference>
<evidence type="ECO:0000256" key="1">
    <source>
        <dbReference type="ARBA" id="ARBA00004167"/>
    </source>
</evidence>
<dbReference type="AlphaFoldDB" id="A0A1E3WN05"/>
<dbReference type="Proteomes" id="UP000095131">
    <property type="component" value="Unassembled WGS sequence"/>
</dbReference>
<keyword evidence="6" id="KW-1133">Transmembrane helix</keyword>